<gene>
    <name evidence="2" type="ORF">C8F04DRAFT_1269655</name>
</gene>
<keyword evidence="3" id="KW-1185">Reference proteome</keyword>
<comment type="caution">
    <text evidence="2">The sequence shown here is derived from an EMBL/GenBank/DDBJ whole genome shotgun (WGS) entry which is preliminary data.</text>
</comment>
<evidence type="ECO:0000313" key="2">
    <source>
        <dbReference type="EMBL" id="KAJ7025050.1"/>
    </source>
</evidence>
<sequence length="357" mass="40246">MASKDMAPIEREEALDDVPGGHQTWDAGFQTRGEAIAAISAWLPRVLDATPAQPPYETLPWNLQWLEQVVLVFDDSRTMERLKGLAAREDRFMSKTELLELTLRYGMPFKLFVEIAEACDDEDEGGDKSLTMCAIYEPGYVDPPIGWTGRASGKLVYYGSLHWLLDRPHAFAFLFAGGLLKFIAETFRPDLIYRLAQGPSLQTARYNQGESRKLPLTGRKGYFVAERISGHEIEILIGTIPGSHAGAEKTLWPHPSLLEKQSKHWRGYLSQGARAALCNLRDDMLLRDKFTWRSESEWKGYLRKGANGLHAPLVVPSEGDFNAGRELMARSFPLDWDQAPLANLVLPEKFDPHYLGR</sequence>
<protein>
    <submittedName>
        <fullName evidence="2">Uncharacterized protein</fullName>
    </submittedName>
</protein>
<reference evidence="2" key="1">
    <citation type="submission" date="2023-03" db="EMBL/GenBank/DDBJ databases">
        <title>Massive genome expansion in bonnet fungi (Mycena s.s.) driven by repeated elements and novel gene families across ecological guilds.</title>
        <authorList>
            <consortium name="Lawrence Berkeley National Laboratory"/>
            <person name="Harder C.B."/>
            <person name="Miyauchi S."/>
            <person name="Viragh M."/>
            <person name="Kuo A."/>
            <person name="Thoen E."/>
            <person name="Andreopoulos B."/>
            <person name="Lu D."/>
            <person name="Skrede I."/>
            <person name="Drula E."/>
            <person name="Henrissat B."/>
            <person name="Morin E."/>
            <person name="Kohler A."/>
            <person name="Barry K."/>
            <person name="LaButti K."/>
            <person name="Morin E."/>
            <person name="Salamov A."/>
            <person name="Lipzen A."/>
            <person name="Mereny Z."/>
            <person name="Hegedus B."/>
            <person name="Baldrian P."/>
            <person name="Stursova M."/>
            <person name="Weitz H."/>
            <person name="Taylor A."/>
            <person name="Grigoriev I.V."/>
            <person name="Nagy L.G."/>
            <person name="Martin F."/>
            <person name="Kauserud H."/>
        </authorList>
    </citation>
    <scope>NUCLEOTIDE SEQUENCE</scope>
    <source>
        <strain evidence="2">CBHHK200</strain>
    </source>
</reference>
<accession>A0AAD6SCN9</accession>
<feature type="region of interest" description="Disordered" evidence="1">
    <location>
        <begin position="1"/>
        <end position="22"/>
    </location>
</feature>
<dbReference type="AlphaFoldDB" id="A0AAD6SCN9"/>
<name>A0AAD6SCN9_9AGAR</name>
<dbReference type="Proteomes" id="UP001218188">
    <property type="component" value="Unassembled WGS sequence"/>
</dbReference>
<evidence type="ECO:0000256" key="1">
    <source>
        <dbReference type="SAM" id="MobiDB-lite"/>
    </source>
</evidence>
<evidence type="ECO:0000313" key="3">
    <source>
        <dbReference type="Proteomes" id="UP001218188"/>
    </source>
</evidence>
<proteinExistence type="predicted"/>
<organism evidence="2 3">
    <name type="scientific">Mycena alexandri</name>
    <dbReference type="NCBI Taxonomy" id="1745969"/>
    <lineage>
        <taxon>Eukaryota</taxon>
        <taxon>Fungi</taxon>
        <taxon>Dikarya</taxon>
        <taxon>Basidiomycota</taxon>
        <taxon>Agaricomycotina</taxon>
        <taxon>Agaricomycetes</taxon>
        <taxon>Agaricomycetidae</taxon>
        <taxon>Agaricales</taxon>
        <taxon>Marasmiineae</taxon>
        <taxon>Mycenaceae</taxon>
        <taxon>Mycena</taxon>
    </lineage>
</organism>
<dbReference type="EMBL" id="JARJCM010000160">
    <property type="protein sequence ID" value="KAJ7025050.1"/>
    <property type="molecule type" value="Genomic_DNA"/>
</dbReference>